<dbReference type="GO" id="GO:0033063">
    <property type="term" value="C:Rad51B-Rad51C-Rad51D-XRCC2 complex"/>
    <property type="evidence" value="ECO:0007669"/>
    <property type="project" value="InterPro"/>
</dbReference>
<dbReference type="SUPFAM" id="SSF52540">
    <property type="entry name" value="P-loop containing nucleoside triphosphate hydrolases"/>
    <property type="match status" value="1"/>
</dbReference>
<reference evidence="2" key="2">
    <citation type="submission" date="2022-03" db="EMBL/GenBank/DDBJ databases">
        <title>Draft title - Genomic analysis of global carrot germplasm unveils the trajectory of domestication and the origin of high carotenoid orange carrot.</title>
        <authorList>
            <person name="Iorizzo M."/>
            <person name="Ellison S."/>
            <person name="Senalik D."/>
            <person name="Macko-Podgorni A."/>
            <person name="Grzebelus D."/>
            <person name="Bostan H."/>
            <person name="Rolling W."/>
            <person name="Curaba J."/>
            <person name="Simon P."/>
        </authorList>
    </citation>
    <scope>NUCLEOTIDE SEQUENCE</scope>
    <source>
        <tissue evidence="2">Leaf</tissue>
    </source>
</reference>
<dbReference type="AlphaFoldDB" id="A0AAF0X1L4"/>
<keyword evidence="1" id="KW-1133">Transmembrane helix</keyword>
<dbReference type="CDD" id="cd19490">
    <property type="entry name" value="XRCC2"/>
    <property type="match status" value="1"/>
</dbReference>
<keyword evidence="1" id="KW-0812">Transmembrane</keyword>
<evidence type="ECO:0000313" key="3">
    <source>
        <dbReference type="Proteomes" id="UP000077755"/>
    </source>
</evidence>
<dbReference type="EMBL" id="CP093346">
    <property type="protein sequence ID" value="WOG98678.1"/>
    <property type="molecule type" value="Genomic_DNA"/>
</dbReference>
<evidence type="ECO:0000313" key="2">
    <source>
        <dbReference type="EMBL" id="WOG98678.1"/>
    </source>
</evidence>
<dbReference type="Proteomes" id="UP000077755">
    <property type="component" value="Chromosome 4"/>
</dbReference>
<dbReference type="InterPro" id="IPR027417">
    <property type="entry name" value="P-loop_NTPase"/>
</dbReference>
<proteinExistence type="predicted"/>
<feature type="transmembrane region" description="Helical" evidence="1">
    <location>
        <begin position="322"/>
        <end position="340"/>
    </location>
</feature>
<gene>
    <name evidence="2" type="ORF">DCAR_0418022</name>
</gene>
<organism evidence="2 3">
    <name type="scientific">Daucus carota subsp. sativus</name>
    <name type="common">Carrot</name>
    <dbReference type="NCBI Taxonomy" id="79200"/>
    <lineage>
        <taxon>Eukaryota</taxon>
        <taxon>Viridiplantae</taxon>
        <taxon>Streptophyta</taxon>
        <taxon>Embryophyta</taxon>
        <taxon>Tracheophyta</taxon>
        <taxon>Spermatophyta</taxon>
        <taxon>Magnoliopsida</taxon>
        <taxon>eudicotyledons</taxon>
        <taxon>Gunneridae</taxon>
        <taxon>Pentapetalae</taxon>
        <taxon>asterids</taxon>
        <taxon>campanulids</taxon>
        <taxon>Apiales</taxon>
        <taxon>Apiaceae</taxon>
        <taxon>Apioideae</taxon>
        <taxon>Scandiceae</taxon>
        <taxon>Daucinae</taxon>
        <taxon>Daucus</taxon>
        <taxon>Daucus sect. Daucus</taxon>
    </lineage>
</organism>
<evidence type="ECO:0000256" key="1">
    <source>
        <dbReference type="SAM" id="Phobius"/>
    </source>
</evidence>
<dbReference type="GO" id="GO:0005657">
    <property type="term" value="C:replication fork"/>
    <property type="evidence" value="ECO:0007669"/>
    <property type="project" value="InterPro"/>
</dbReference>
<evidence type="ECO:0008006" key="4">
    <source>
        <dbReference type="Google" id="ProtNLM"/>
    </source>
</evidence>
<accession>A0AAF0X1L4</accession>
<dbReference type="PANTHER" id="PTHR46644:SF2">
    <property type="entry name" value="DNA REPAIR PROTEIN XRCC2"/>
    <property type="match status" value="1"/>
</dbReference>
<dbReference type="Gene3D" id="3.40.50.300">
    <property type="entry name" value="P-loop containing nucleotide triphosphate hydrolases"/>
    <property type="match status" value="1"/>
</dbReference>
<keyword evidence="1" id="KW-0472">Membrane</keyword>
<reference evidence="2" key="1">
    <citation type="journal article" date="2016" name="Nat. Genet.">
        <title>A high-quality carrot genome assembly provides new insights into carotenoid accumulation and asterid genome evolution.</title>
        <authorList>
            <person name="Iorizzo M."/>
            <person name="Ellison S."/>
            <person name="Senalik D."/>
            <person name="Zeng P."/>
            <person name="Satapoomin P."/>
            <person name="Huang J."/>
            <person name="Bowman M."/>
            <person name="Iovene M."/>
            <person name="Sanseverino W."/>
            <person name="Cavagnaro P."/>
            <person name="Yildiz M."/>
            <person name="Macko-Podgorni A."/>
            <person name="Moranska E."/>
            <person name="Grzebelus E."/>
            <person name="Grzebelus D."/>
            <person name="Ashrafi H."/>
            <person name="Zheng Z."/>
            <person name="Cheng S."/>
            <person name="Spooner D."/>
            <person name="Van Deynze A."/>
            <person name="Simon P."/>
        </authorList>
    </citation>
    <scope>NUCLEOTIDE SEQUENCE</scope>
    <source>
        <tissue evidence="2">Leaf</tissue>
    </source>
</reference>
<dbReference type="PANTHER" id="PTHR46644">
    <property type="entry name" value="DNA REPAIR PROTEIN XRCC2"/>
    <property type="match status" value="1"/>
</dbReference>
<dbReference type="InterPro" id="IPR030547">
    <property type="entry name" value="XRCC2"/>
</dbReference>
<sequence>MESSSGVRKWIEADESAKELLSRVLIQLFLPPPLHNFPFRLGNVVEIVGPSPSAKTHILMQAAIRCILPKEWKGVHHGGLDHAVMFIDLDCRFDILHFSRLLEHQITIAEGLKFSEEIDRDSLGGYVKNLTSMCLRRFFYVRCYESLQFLATLKTMHTKIQEQKENHGVGIHMLIIDSIGAFYWTDRALSSLTLGDTNRKGLSLQAVSDTVVEELRKLLQLHPMVILTTKTVNLQGRCLKHEIKSVPRNMSSRDATFFRATRSKPENNPYREYMPSVWQNFVTHRVLIRPSDDENQRPPIFSSEWLLPLLNRTDRFTFGDKYYIHTIILYFGYIIFQFTYI</sequence>
<name>A0AAF0X1L4_DAUCS</name>
<protein>
    <recommendedName>
        <fullName evidence="4">RecA family profile 1 domain-containing protein</fullName>
    </recommendedName>
</protein>
<keyword evidence="3" id="KW-1185">Reference proteome</keyword>
<dbReference type="GO" id="GO:0000724">
    <property type="term" value="P:double-strand break repair via homologous recombination"/>
    <property type="evidence" value="ECO:0007669"/>
    <property type="project" value="InterPro"/>
</dbReference>